<dbReference type="RefSeq" id="WP_125481932.1">
    <property type="nucleotide sequence ID" value="NZ_RSFW01000028.1"/>
</dbReference>
<feature type="transmembrane region" description="Helical" evidence="1">
    <location>
        <begin position="28"/>
        <end position="47"/>
    </location>
</feature>
<dbReference type="AlphaFoldDB" id="A0A3R9FSL5"/>
<dbReference type="OrthoDB" id="2427324at2"/>
<dbReference type="Proteomes" id="UP000279911">
    <property type="component" value="Unassembled WGS sequence"/>
</dbReference>
<reference evidence="3" key="1">
    <citation type="submission" date="2018-12" db="EMBL/GenBank/DDBJ databases">
        <title>Bacillus chawlae sp. nov., Bacillus glennii sp. nov., and Bacillus saganii sp. nov. Isolated from the Vehicle Assembly Building at Kennedy Space Center where the Viking Spacecraft were Assembled.</title>
        <authorList>
            <person name="Seuylemezian A."/>
            <person name="Vaishampayan P."/>
        </authorList>
    </citation>
    <scope>NUCLEOTIDE SEQUENCE [LARGE SCALE GENOMIC DNA]</scope>
    <source>
        <strain evidence="3">DSM 13966</strain>
    </source>
</reference>
<name>A0A3R9FSL5_9BACI</name>
<accession>A0A3R9FSL5</accession>
<keyword evidence="1" id="KW-1133">Transmembrane helix</keyword>
<protein>
    <recommendedName>
        <fullName evidence="4">PH domain-containing protein</fullName>
    </recommendedName>
</protein>
<dbReference type="EMBL" id="RSFW01000028">
    <property type="protein sequence ID" value="RSD23276.1"/>
    <property type="molecule type" value="Genomic_DNA"/>
</dbReference>
<evidence type="ECO:0000256" key="1">
    <source>
        <dbReference type="SAM" id="Phobius"/>
    </source>
</evidence>
<evidence type="ECO:0008006" key="4">
    <source>
        <dbReference type="Google" id="ProtNLM"/>
    </source>
</evidence>
<organism evidence="2 3">
    <name type="scientific">Mesobacillus subterraneus</name>
    <dbReference type="NCBI Taxonomy" id="285983"/>
    <lineage>
        <taxon>Bacteria</taxon>
        <taxon>Bacillati</taxon>
        <taxon>Bacillota</taxon>
        <taxon>Bacilli</taxon>
        <taxon>Bacillales</taxon>
        <taxon>Bacillaceae</taxon>
        <taxon>Mesobacillus</taxon>
    </lineage>
</organism>
<comment type="caution">
    <text evidence="2">The sequence shown here is derived from an EMBL/GenBank/DDBJ whole genome shotgun (WGS) entry which is preliminary data.</text>
</comment>
<keyword evidence="1" id="KW-0472">Membrane</keyword>
<evidence type="ECO:0000313" key="3">
    <source>
        <dbReference type="Proteomes" id="UP000279911"/>
    </source>
</evidence>
<sequence>MTYSVEKPKTIYIILILMLPALSFTDKIIYFTTVFIILLISLLRSYLTIHPEHLEYRMTIFKYTIYRIVLNKDNIKKIKFGRIGWSTKNAVIKVKGSFNISMTQFNKEEFVLELEQFAITHGIEVQKTKDYKLLERYYSHK</sequence>
<gene>
    <name evidence="2" type="ORF">EJA10_20675</name>
</gene>
<proteinExistence type="predicted"/>
<keyword evidence="1" id="KW-0812">Transmembrane</keyword>
<evidence type="ECO:0000313" key="2">
    <source>
        <dbReference type="EMBL" id="RSD23276.1"/>
    </source>
</evidence>